<evidence type="ECO:0000313" key="3">
    <source>
        <dbReference type="Proteomes" id="UP001596500"/>
    </source>
</evidence>
<dbReference type="RefSeq" id="WP_379863048.1">
    <property type="nucleotide sequence ID" value="NZ_JBHTBW010000005.1"/>
</dbReference>
<name>A0ABW2RFW2_9BACL</name>
<keyword evidence="3" id="KW-1185">Reference proteome</keyword>
<dbReference type="SUPFAM" id="SSF101697">
    <property type="entry name" value="Hypothetical protein YfhH"/>
    <property type="match status" value="1"/>
</dbReference>
<comment type="caution">
    <text evidence="2">The sequence shown here is derived from an EMBL/GenBank/DDBJ whole genome shotgun (WGS) entry which is preliminary data.</text>
</comment>
<evidence type="ECO:0000256" key="1">
    <source>
        <dbReference type="SAM" id="Coils"/>
    </source>
</evidence>
<evidence type="ECO:0000313" key="2">
    <source>
        <dbReference type="EMBL" id="MFC7439859.1"/>
    </source>
</evidence>
<organism evidence="2 3">
    <name type="scientific">Laceyella putida</name>
    <dbReference type="NCBI Taxonomy" id="110101"/>
    <lineage>
        <taxon>Bacteria</taxon>
        <taxon>Bacillati</taxon>
        <taxon>Bacillota</taxon>
        <taxon>Bacilli</taxon>
        <taxon>Bacillales</taxon>
        <taxon>Thermoactinomycetaceae</taxon>
        <taxon>Laceyella</taxon>
    </lineage>
</organism>
<dbReference type="EMBL" id="JBHTBW010000005">
    <property type="protein sequence ID" value="MFC7439859.1"/>
    <property type="molecule type" value="Genomic_DNA"/>
</dbReference>
<accession>A0ABW2RFW2</accession>
<sequence length="99" mass="11624">MRFSQMDKETLTETIRQLEREEQLAREHGLESQAAIFKQKRHLARSYLIDPATIALKQWYAVEEETRRFFVDSLNGVMAWGNWEGTDETVAIPLARLKK</sequence>
<proteinExistence type="predicted"/>
<dbReference type="Pfam" id="PF08838">
    <property type="entry name" value="DUF1811"/>
    <property type="match status" value="1"/>
</dbReference>
<protein>
    <submittedName>
        <fullName evidence="2">DUF1811 family protein</fullName>
    </submittedName>
</protein>
<reference evidence="3" key="1">
    <citation type="journal article" date="2019" name="Int. J. Syst. Evol. Microbiol.">
        <title>The Global Catalogue of Microorganisms (GCM) 10K type strain sequencing project: providing services to taxonomists for standard genome sequencing and annotation.</title>
        <authorList>
            <consortium name="The Broad Institute Genomics Platform"/>
            <consortium name="The Broad Institute Genome Sequencing Center for Infectious Disease"/>
            <person name="Wu L."/>
            <person name="Ma J."/>
        </authorList>
    </citation>
    <scope>NUCLEOTIDE SEQUENCE [LARGE SCALE GENOMIC DNA]</scope>
    <source>
        <strain evidence="3">CGMCC 1.12942</strain>
    </source>
</reference>
<dbReference type="InterPro" id="IPR014938">
    <property type="entry name" value="YfhH-like"/>
</dbReference>
<dbReference type="Proteomes" id="UP001596500">
    <property type="component" value="Unassembled WGS sequence"/>
</dbReference>
<dbReference type="Gene3D" id="2.30.30.340">
    <property type="entry name" value="Hypothetical protein YfhH like domains"/>
    <property type="match status" value="1"/>
</dbReference>
<keyword evidence="1" id="KW-0175">Coiled coil</keyword>
<feature type="coiled-coil region" evidence="1">
    <location>
        <begin position="1"/>
        <end position="28"/>
    </location>
</feature>
<gene>
    <name evidence="2" type="ORF">ACFQNG_01590</name>
</gene>
<dbReference type="InterPro" id="IPR036289">
    <property type="entry name" value="YfhH"/>
</dbReference>
<dbReference type="Gene3D" id="1.10.287.880">
    <property type="entry name" value="Hypothetical protein YfhH domain"/>
    <property type="match status" value="1"/>
</dbReference>